<dbReference type="EMBL" id="BMVC01000019">
    <property type="protein sequence ID" value="GHD13371.1"/>
    <property type="molecule type" value="Genomic_DNA"/>
</dbReference>
<protein>
    <submittedName>
        <fullName evidence="1">Uncharacterized protein</fullName>
    </submittedName>
</protein>
<proteinExistence type="predicted"/>
<sequence>MITLTETLAVRSVPGFLDPKEIAFLTGLLDDHLAATGWSPAYVGEELDDLPPRVQEVLDAAVARHLPQIQQVFPSAVGTSPWQYIEFGPGEGAVRHLDGIGPDPLARPRHVARIGVSVEDAVTGGEFFIETAPSDGIWDTRLADGPHRGYEPGMRFTRIAPHDKISRGEQDTSWIHTVTGHPDVLPADTGTATVYGAQLIHGIRPVGQGRCRKFITGLLADQ</sequence>
<dbReference type="Proteomes" id="UP000638353">
    <property type="component" value="Unassembled WGS sequence"/>
</dbReference>
<gene>
    <name evidence="1" type="ORF">GCM10010334_71440</name>
</gene>
<accession>A0A919CDR2</accession>
<dbReference type="RefSeq" id="WP_189827964.1">
    <property type="nucleotide sequence ID" value="NZ_BMVC01000019.1"/>
</dbReference>
<reference evidence="1" key="1">
    <citation type="journal article" date="2014" name="Int. J. Syst. Evol. Microbiol.">
        <title>Complete genome sequence of Corynebacterium casei LMG S-19264T (=DSM 44701T), isolated from a smear-ripened cheese.</title>
        <authorList>
            <consortium name="US DOE Joint Genome Institute (JGI-PGF)"/>
            <person name="Walter F."/>
            <person name="Albersmeier A."/>
            <person name="Kalinowski J."/>
            <person name="Ruckert C."/>
        </authorList>
    </citation>
    <scope>NUCLEOTIDE SEQUENCE</scope>
    <source>
        <strain evidence="1">JCM 4637</strain>
    </source>
</reference>
<organism evidence="1 2">
    <name type="scientific">Streptomyces finlayi</name>
    <dbReference type="NCBI Taxonomy" id="67296"/>
    <lineage>
        <taxon>Bacteria</taxon>
        <taxon>Bacillati</taxon>
        <taxon>Actinomycetota</taxon>
        <taxon>Actinomycetes</taxon>
        <taxon>Kitasatosporales</taxon>
        <taxon>Streptomycetaceae</taxon>
        <taxon>Streptomyces</taxon>
    </lineage>
</organism>
<evidence type="ECO:0000313" key="1">
    <source>
        <dbReference type="EMBL" id="GHD13371.1"/>
    </source>
</evidence>
<dbReference type="AlphaFoldDB" id="A0A919CDR2"/>
<name>A0A919CDR2_9ACTN</name>
<evidence type="ECO:0000313" key="2">
    <source>
        <dbReference type="Proteomes" id="UP000638353"/>
    </source>
</evidence>
<comment type="caution">
    <text evidence="1">The sequence shown here is derived from an EMBL/GenBank/DDBJ whole genome shotgun (WGS) entry which is preliminary data.</text>
</comment>
<reference evidence="1" key="2">
    <citation type="submission" date="2020-09" db="EMBL/GenBank/DDBJ databases">
        <authorList>
            <person name="Sun Q."/>
            <person name="Ohkuma M."/>
        </authorList>
    </citation>
    <scope>NUCLEOTIDE SEQUENCE</scope>
    <source>
        <strain evidence="1">JCM 4637</strain>
    </source>
</reference>